<protein>
    <submittedName>
        <fullName evidence="1">Uncharacterized protein</fullName>
    </submittedName>
</protein>
<evidence type="ECO:0000313" key="1">
    <source>
        <dbReference type="EMBL" id="MCI3271043.1"/>
    </source>
</evidence>
<proteinExistence type="predicted"/>
<name>A0ABS9Y1D9_9ACTN</name>
<organism evidence="1 2">
    <name type="scientific">Streptomyces cylindrosporus</name>
    <dbReference type="NCBI Taxonomy" id="2927583"/>
    <lineage>
        <taxon>Bacteria</taxon>
        <taxon>Bacillati</taxon>
        <taxon>Actinomycetota</taxon>
        <taxon>Actinomycetes</taxon>
        <taxon>Kitasatosporales</taxon>
        <taxon>Streptomycetaceae</taxon>
        <taxon>Streptomyces</taxon>
    </lineage>
</organism>
<dbReference type="Proteomes" id="UP001165269">
    <property type="component" value="Unassembled WGS sequence"/>
</dbReference>
<dbReference type="RefSeq" id="WP_242762842.1">
    <property type="nucleotide sequence ID" value="NZ_JALDAY010000002.1"/>
</dbReference>
<comment type="caution">
    <text evidence="1">The sequence shown here is derived from an EMBL/GenBank/DDBJ whole genome shotgun (WGS) entry which is preliminary data.</text>
</comment>
<keyword evidence="2" id="KW-1185">Reference proteome</keyword>
<reference evidence="1" key="1">
    <citation type="submission" date="2022-03" db="EMBL/GenBank/DDBJ databases">
        <title>Streptomyces 7R015 and 7R016 isolated from Barleria lupulina in Thailand.</title>
        <authorList>
            <person name="Kanchanasin P."/>
            <person name="Phongsopitanun W."/>
            <person name="Tanasupawat S."/>
        </authorList>
    </citation>
    <scope>NUCLEOTIDE SEQUENCE</scope>
    <source>
        <strain evidence="1">7R015</strain>
    </source>
</reference>
<evidence type="ECO:0000313" key="2">
    <source>
        <dbReference type="Proteomes" id="UP001165269"/>
    </source>
</evidence>
<accession>A0ABS9Y1D9</accession>
<sequence length="79" mass="8925">MKYEAAPLEEHGSTVQEASANLFRERWADGQPIRLYVSGTHRDGDNSATSGFVLEDRRALRNLIADLTDAFSHWPADHR</sequence>
<dbReference type="EMBL" id="JALDAY010000002">
    <property type="protein sequence ID" value="MCI3271043.1"/>
    <property type="molecule type" value="Genomic_DNA"/>
</dbReference>
<gene>
    <name evidence="1" type="ORF">MQP27_07950</name>
</gene>